<dbReference type="Gene3D" id="2.70.98.10">
    <property type="match status" value="1"/>
</dbReference>
<dbReference type="RefSeq" id="WP_377875416.1">
    <property type="nucleotide sequence ID" value="NZ_JBHMAY010000079.1"/>
</dbReference>
<feature type="domain" description="GH15-like" evidence="1">
    <location>
        <begin position="342"/>
        <end position="747"/>
    </location>
</feature>
<dbReference type="SUPFAM" id="SSF48208">
    <property type="entry name" value="Six-hairpin glycosidases"/>
    <property type="match status" value="1"/>
</dbReference>
<dbReference type="InterPro" id="IPR014718">
    <property type="entry name" value="GH-type_carb-bd"/>
</dbReference>
<comment type="caution">
    <text evidence="3">The sequence shown here is derived from an EMBL/GenBank/DDBJ whole genome shotgun (WGS) entry which is preliminary data.</text>
</comment>
<dbReference type="InterPro" id="IPR011613">
    <property type="entry name" value="GH15-like"/>
</dbReference>
<feature type="domain" description="Glucodextranase N-terminal" evidence="2">
    <location>
        <begin position="65"/>
        <end position="327"/>
    </location>
</feature>
<accession>A0ABV7QP08</accession>
<evidence type="ECO:0000259" key="2">
    <source>
        <dbReference type="Pfam" id="PF09137"/>
    </source>
</evidence>
<dbReference type="InterPro" id="IPR015220">
    <property type="entry name" value="Glucodextranase_N"/>
</dbReference>
<dbReference type="GO" id="GO:0016787">
    <property type="term" value="F:hydrolase activity"/>
    <property type="evidence" value="ECO:0007669"/>
    <property type="project" value="UniProtKB-KW"/>
</dbReference>
<evidence type="ECO:0000259" key="1">
    <source>
        <dbReference type="Pfam" id="PF00723"/>
    </source>
</evidence>
<name>A0ABV7QP08_9PSEU</name>
<evidence type="ECO:0000313" key="4">
    <source>
        <dbReference type="Proteomes" id="UP001595764"/>
    </source>
</evidence>
<dbReference type="InterPro" id="IPR008928">
    <property type="entry name" value="6-hairpin_glycosidase_sf"/>
</dbReference>
<dbReference type="PANTHER" id="PTHR31616">
    <property type="entry name" value="TREHALASE"/>
    <property type="match status" value="1"/>
</dbReference>
<dbReference type="InterPro" id="IPR011013">
    <property type="entry name" value="Gal_mutarotase_sf_dom"/>
</dbReference>
<evidence type="ECO:0000313" key="3">
    <source>
        <dbReference type="EMBL" id="MFC3513353.1"/>
    </source>
</evidence>
<dbReference type="InterPro" id="IPR012341">
    <property type="entry name" value="6hp_glycosidase-like_sf"/>
</dbReference>
<gene>
    <name evidence="3" type="ORF">ACFORO_24500</name>
</gene>
<keyword evidence="4" id="KW-1185">Reference proteome</keyword>
<dbReference type="SUPFAM" id="SSF74650">
    <property type="entry name" value="Galactose mutarotase-like"/>
    <property type="match status" value="1"/>
</dbReference>
<dbReference type="Proteomes" id="UP001595764">
    <property type="component" value="Unassembled WGS sequence"/>
</dbReference>
<organism evidence="3 4">
    <name type="scientific">Amycolatopsis halotolerans</name>
    <dbReference type="NCBI Taxonomy" id="330083"/>
    <lineage>
        <taxon>Bacteria</taxon>
        <taxon>Bacillati</taxon>
        <taxon>Actinomycetota</taxon>
        <taxon>Actinomycetes</taxon>
        <taxon>Pseudonocardiales</taxon>
        <taxon>Pseudonocardiaceae</taxon>
        <taxon>Amycolatopsis</taxon>
    </lineage>
</organism>
<dbReference type="Pfam" id="PF09137">
    <property type="entry name" value="Glucodextran_N"/>
    <property type="match status" value="1"/>
</dbReference>
<reference evidence="4" key="1">
    <citation type="journal article" date="2019" name="Int. J. Syst. Evol. Microbiol.">
        <title>The Global Catalogue of Microorganisms (GCM) 10K type strain sequencing project: providing services to taxonomists for standard genome sequencing and annotation.</title>
        <authorList>
            <consortium name="The Broad Institute Genomics Platform"/>
            <consortium name="The Broad Institute Genome Sequencing Center for Infectious Disease"/>
            <person name="Wu L."/>
            <person name="Ma J."/>
        </authorList>
    </citation>
    <scope>NUCLEOTIDE SEQUENCE [LARGE SCALE GENOMIC DNA]</scope>
    <source>
        <strain evidence="4">CGMCC 4.7682</strain>
    </source>
</reference>
<dbReference type="Gene3D" id="1.50.10.10">
    <property type="match status" value="1"/>
</dbReference>
<dbReference type="EMBL" id="JBHRWI010000028">
    <property type="protein sequence ID" value="MFC3513353.1"/>
    <property type="molecule type" value="Genomic_DNA"/>
</dbReference>
<keyword evidence="3" id="KW-0378">Hydrolase</keyword>
<dbReference type="PANTHER" id="PTHR31616:SF0">
    <property type="entry name" value="GLUCAN 1,4-ALPHA-GLUCOSIDASE"/>
    <property type="match status" value="1"/>
</dbReference>
<proteinExistence type="predicted"/>
<dbReference type="Pfam" id="PF00723">
    <property type="entry name" value="Glyco_hydro_15"/>
    <property type="match status" value="1"/>
</dbReference>
<protein>
    <submittedName>
        <fullName evidence="3">Glycoside hydrolase family 15 protein</fullName>
    </submittedName>
</protein>
<dbReference type="CDD" id="cd07430">
    <property type="entry name" value="GH15_N"/>
    <property type="match status" value="1"/>
</dbReference>
<sequence>MSGMVGGKWGRAAAVVAVVGISVVGQGIAPAEVGAKPGSAVEGRAGGSGQGAARAMAGGAPGDCCGGPSSWTTGDKSALGTAAGTASPLWFTVAKGVTSEVFYPRADVANMQDMQYVVTDGKSFVDLERDATEHVVSMPDEKALEYTITNTAKNGRYRITTTYVTDSGRPTLLVRTRFQSLDGGQYQVYLLANPSMAGGAANDTAAWDGTGLTASGTEDLFGAKTTVASALRASTGFVAHDNGYSGAASDCLVDLRAHQRLANQFDSTNSGNVVQCGRIPVGQDSTFSVALGYGSDAPGAAAAADGSLASGFDTLEQAYRRGWEGYVGSLKAAPGSVAGDERQRRAYYVALMALHAAEDKTHRGASVAGLATPWGDVVNGDALNDGYHRVWGRDLYQQATGLLAAGDAAQAKRMAQFLWSSQWISAPTQGDGTTYPAGAFPRYSPVSGVQGATPQLLGCCEQLDQDSDAIILAWMTGLTDAATYARVKVTAEHIRTSGPATTERWEEQYGRSPSSIAAEVAGLVTAGAIARANGDTASAQQWESTADSWRAQLDGWTRTTSGYWGGHTYYERLDKGTDPNDNGQICFDEGCFYEHDGVDFGFLDLVRLGLRAPADPAVAESVAPTAAARDGNAPMQVTTPNGDIYFHRYPHDNYGESTTACTGWPANGPQRFGRLWPVLSGERGEYELANGRPAAVYLKSMADAANDGYFIPEQVWDRADAACFGLGRPTGSAAPLMWAEGQYLRLAQNMDAGKNLETPEVVRQRYGG</sequence>